<name>A0A1B9DWJ5_9FLAO</name>
<evidence type="ECO:0000313" key="2">
    <source>
        <dbReference type="Proteomes" id="UP000093226"/>
    </source>
</evidence>
<reference evidence="2" key="1">
    <citation type="submission" date="2016-03" db="EMBL/GenBank/DDBJ databases">
        <title>Draft genome sequence of Paenibacillus glacialis DSM 22343.</title>
        <authorList>
            <person name="Shin S.-K."/>
            <person name="Yi H."/>
        </authorList>
    </citation>
    <scope>NUCLEOTIDE SEQUENCE [LARGE SCALE GENOMIC DNA]</scope>
    <source>
        <strain evidence="2">NBRC 105008</strain>
    </source>
</reference>
<dbReference type="Proteomes" id="UP000093226">
    <property type="component" value="Unassembled WGS sequence"/>
</dbReference>
<organism evidence="1 2">
    <name type="scientific">Flavobacterium glycines</name>
    <dbReference type="NCBI Taxonomy" id="551990"/>
    <lineage>
        <taxon>Bacteria</taxon>
        <taxon>Pseudomonadati</taxon>
        <taxon>Bacteroidota</taxon>
        <taxon>Flavobacteriia</taxon>
        <taxon>Flavobacteriales</taxon>
        <taxon>Flavobacteriaceae</taxon>
        <taxon>Flavobacterium</taxon>
    </lineage>
</organism>
<comment type="caution">
    <text evidence="1">The sequence shown here is derived from an EMBL/GenBank/DDBJ whole genome shotgun (WGS) entry which is preliminary data.</text>
</comment>
<dbReference type="AlphaFoldDB" id="A0A1B9DWJ5"/>
<evidence type="ECO:0000313" key="1">
    <source>
        <dbReference type="EMBL" id="OCB74057.1"/>
    </source>
</evidence>
<sequence>MGHYHTVIEPKKGAMVLKTSCSVLKKYLRVLKNAHLRSKKRRYSTKKSPLTYLKKTIRYFFGLYIEPFWFVLGIKKAPFVQWGWK</sequence>
<gene>
    <name evidence="1" type="ORF">FBGL_02605</name>
</gene>
<dbReference type="EMBL" id="LVEO01000004">
    <property type="protein sequence ID" value="OCB74057.1"/>
    <property type="molecule type" value="Genomic_DNA"/>
</dbReference>
<proteinExistence type="predicted"/>
<accession>A0A1B9DWJ5</accession>
<protein>
    <submittedName>
        <fullName evidence="1">Uncharacterized protein</fullName>
    </submittedName>
</protein>